<name>A0A1M7G8I9_RUMFL</name>
<evidence type="ECO:0000313" key="1">
    <source>
        <dbReference type="EMBL" id="SHM12551.1"/>
    </source>
</evidence>
<dbReference type="OrthoDB" id="2004187at2"/>
<dbReference type="RefSeq" id="WP_072947747.1">
    <property type="nucleotide sequence ID" value="NZ_FRCT01000001.1"/>
</dbReference>
<gene>
    <name evidence="1" type="ORF">SAMN04487860_101126</name>
</gene>
<evidence type="ECO:0000313" key="2">
    <source>
        <dbReference type="Proteomes" id="UP000184394"/>
    </source>
</evidence>
<protein>
    <submittedName>
        <fullName evidence="1">Uncharacterized protein</fullName>
    </submittedName>
</protein>
<reference evidence="1 2" key="1">
    <citation type="submission" date="2016-11" db="EMBL/GenBank/DDBJ databases">
        <authorList>
            <person name="Jaros S."/>
            <person name="Januszkiewicz K."/>
            <person name="Wedrychowicz H."/>
        </authorList>
    </citation>
    <scope>NUCLEOTIDE SEQUENCE [LARGE SCALE GENOMIC DNA]</scope>
    <source>
        <strain evidence="1 2">Y1</strain>
    </source>
</reference>
<dbReference type="AlphaFoldDB" id="A0A1M7G8I9"/>
<dbReference type="Proteomes" id="UP000184394">
    <property type="component" value="Unassembled WGS sequence"/>
</dbReference>
<sequence length="126" mass="14645">MFLKFQSQEERIQYGGSCFFELQLCKSSQDQSLENILKQSSNWEDDSLYVHGDKPLYSVYGPIFGNGFHPNMTEGYLDPWGITYYKQDMIDEIIERALQSKPEGYEVLITWLNEAKGYNGFYILGV</sequence>
<dbReference type="EMBL" id="FRCT01000001">
    <property type="protein sequence ID" value="SHM12551.1"/>
    <property type="molecule type" value="Genomic_DNA"/>
</dbReference>
<proteinExistence type="predicted"/>
<organism evidence="1 2">
    <name type="scientific">Ruminococcus flavefaciens</name>
    <dbReference type="NCBI Taxonomy" id="1265"/>
    <lineage>
        <taxon>Bacteria</taxon>
        <taxon>Bacillati</taxon>
        <taxon>Bacillota</taxon>
        <taxon>Clostridia</taxon>
        <taxon>Eubacteriales</taxon>
        <taxon>Oscillospiraceae</taxon>
        <taxon>Ruminococcus</taxon>
    </lineage>
</organism>
<accession>A0A1M7G8I9</accession>